<feature type="domain" description="Pentraxin (PTX)" evidence="6">
    <location>
        <begin position="4"/>
        <end position="183"/>
    </location>
</feature>
<evidence type="ECO:0000259" key="6">
    <source>
        <dbReference type="SMART" id="SM00159"/>
    </source>
</evidence>
<dbReference type="InterPro" id="IPR046524">
    <property type="entry name" value="DUF6701"/>
</dbReference>
<dbReference type="Gene3D" id="2.60.120.200">
    <property type="match status" value="2"/>
</dbReference>
<dbReference type="Pfam" id="PF20419">
    <property type="entry name" value="DUF6701"/>
    <property type="match status" value="1"/>
</dbReference>
<sequence>MCNALDLSASGIDDYLILDEQVLTGQTDFTVSVWAKTTNTGTQAILSGAGTNRNDLLMWFYDKDTFRPYLKNTVNGDITVDSVADDNWQHFVWTREGDQSCIYQNKELQGCLTQPTSALSIQSLILGQEQDSIGGNFDASQAFNGLLDELVIYHQAMTQSEINALYDNQAAGLNVDGSPRVCPTPATLLVEYRFEESSWDGSANEVLDYSGNDHHARVLSNSTPATAIPALTGALGTCGYASQNDGSIQVTGLSLDSTTEGVKTSVTFWMNWDGTTSVMPIGWDLHDIWVAYGAFGFNTGAGDIYGVSSAGLANGWHHIVVEFTNGSVTDNRIFIDGVEQVLSQRRSLANLSRAYVNSEFNIGGWSASSSFNFHGLIDEVRIYQGKLTNTDVQTIMNERHECPVPHHYQIQHAGRGLTCEALPVTVKACADAECDTLYGNETTLSLSPSGWANSDTMTFTGELSTSLSIKSAGVYNIAQTSASPIAPLSCVSGGTTTCEIEFVDSAFVFFGETAADPLPDQLAEANFQQVNLRAVEKNTSTGACQAALTSTTNITLGYDCISPTEDKCLTPFSGIAIDGDGTGESTGTIAVAFNARGYAELTALNYADAGRLMLSAQSDSHPNIAKGTALVDVYPSYLKLSVADNALLYSGATDSDLYTAGNNFSYTIGAYGVDDHLLQNYQGANLSLKVVRDYPTVTNTVDGEFRYKNGSTVTSATGTTTFTRVNGLTFSGGQHTYATAYYSETGRISLDVQDSNYLGNQIDANALSLGTFIPGYYDISEESTAADASLQNVHVNSGADDFSYVGQGITFAKEPTLLIIPKNALDETTKNYIYSDWTYAPTLADLNNPAKLRFSDTSSYVGSAQVAHQNAPLTTIVTSEFAKRIALNSTKITYNKVNASGVMYGPVEPFDASLEINYLADFFTDENGLCFKQNYAASDCDGYDFTDVEGASLRFGRLTLKSNYGPETEPLQVPIVAEYFDDGKWLVNSWDNHTEIGFAEASGHLILSKKGDADLTNDIDSLSSANVLLLGKAANNSDLLFNAPNKIGELILQLNPVLTPTIWPEYLNYDWNGDKVICNLASCPDGPDLGSAADLTDYPNATISFGLFRGNDRIIQWREVFN</sequence>
<dbReference type="EMBL" id="JAWDIO010000002">
    <property type="protein sequence ID" value="MDU0353114.1"/>
    <property type="molecule type" value="Genomic_DNA"/>
</dbReference>
<dbReference type="Pfam" id="PF13385">
    <property type="entry name" value="Laminin_G_3"/>
    <property type="match status" value="2"/>
</dbReference>
<dbReference type="InterPro" id="IPR051360">
    <property type="entry name" value="Neuronal_Pentraxin_Related"/>
</dbReference>
<protein>
    <submittedName>
        <fullName evidence="7">LamG domain-containing protein</fullName>
    </submittedName>
</protein>
<dbReference type="InterPro" id="IPR013320">
    <property type="entry name" value="ConA-like_dom_sf"/>
</dbReference>
<dbReference type="RefSeq" id="WP_316024808.1">
    <property type="nucleotide sequence ID" value="NZ_JAWDIO010000002.1"/>
</dbReference>
<evidence type="ECO:0000256" key="5">
    <source>
        <dbReference type="ARBA" id="ARBA00023180"/>
    </source>
</evidence>
<evidence type="ECO:0000256" key="2">
    <source>
        <dbReference type="ARBA" id="ARBA00022723"/>
    </source>
</evidence>
<comment type="cofactor">
    <cofactor evidence="1">
        <name>Ca(2+)</name>
        <dbReference type="ChEBI" id="CHEBI:29108"/>
    </cofactor>
</comment>
<keyword evidence="2" id="KW-0479">Metal-binding</keyword>
<dbReference type="SMART" id="SM00159">
    <property type="entry name" value="PTX"/>
    <property type="match status" value="1"/>
</dbReference>
<dbReference type="Proteomes" id="UP001247805">
    <property type="component" value="Unassembled WGS sequence"/>
</dbReference>
<evidence type="ECO:0000313" key="7">
    <source>
        <dbReference type="EMBL" id="MDU0353114.1"/>
    </source>
</evidence>
<keyword evidence="4" id="KW-1015">Disulfide bond</keyword>
<evidence type="ECO:0000256" key="1">
    <source>
        <dbReference type="ARBA" id="ARBA00001913"/>
    </source>
</evidence>
<dbReference type="PANTHER" id="PTHR19277">
    <property type="entry name" value="PENTRAXIN"/>
    <property type="match status" value="1"/>
</dbReference>
<name>A0ABU3SSW7_9ALTE</name>
<keyword evidence="3" id="KW-0106">Calcium</keyword>
<dbReference type="SUPFAM" id="SSF49899">
    <property type="entry name" value="Concanavalin A-like lectins/glucanases"/>
    <property type="match status" value="2"/>
</dbReference>
<comment type="caution">
    <text evidence="7">The sequence shown here is derived from an EMBL/GenBank/DDBJ whole genome shotgun (WGS) entry which is preliminary data.</text>
</comment>
<dbReference type="PANTHER" id="PTHR19277:SF125">
    <property type="entry name" value="B6"/>
    <property type="match status" value="1"/>
</dbReference>
<accession>A0ABU3SSW7</accession>
<evidence type="ECO:0000313" key="8">
    <source>
        <dbReference type="Proteomes" id="UP001247805"/>
    </source>
</evidence>
<proteinExistence type="predicted"/>
<dbReference type="InterPro" id="IPR001759">
    <property type="entry name" value="PTX_dom"/>
</dbReference>
<keyword evidence="8" id="KW-1185">Reference proteome</keyword>
<gene>
    <name evidence="7" type="ORF">RS130_03480</name>
</gene>
<reference evidence="7 8" key="1">
    <citation type="submission" date="2023-10" db="EMBL/GenBank/DDBJ databases">
        <title>Glaciecola aquimarina strain GGW-M5 nov., isolated from a coastal seawater.</title>
        <authorList>
            <person name="Bayburt H."/>
            <person name="Kim J.M."/>
            <person name="Choi B.J."/>
            <person name="Jeon C.O."/>
        </authorList>
    </citation>
    <scope>NUCLEOTIDE SEQUENCE [LARGE SCALE GENOMIC DNA]</scope>
    <source>
        <strain evidence="7 8">KCTC 32108</strain>
    </source>
</reference>
<keyword evidence="5" id="KW-0325">Glycoprotein</keyword>
<evidence type="ECO:0000256" key="4">
    <source>
        <dbReference type="ARBA" id="ARBA00023157"/>
    </source>
</evidence>
<dbReference type="PRINTS" id="PR00895">
    <property type="entry name" value="PENTAXIN"/>
</dbReference>
<evidence type="ECO:0000256" key="3">
    <source>
        <dbReference type="ARBA" id="ARBA00022837"/>
    </source>
</evidence>
<organism evidence="7 8">
    <name type="scientific">Paraglaciecola aquimarina</name>
    <dbReference type="NCBI Taxonomy" id="1235557"/>
    <lineage>
        <taxon>Bacteria</taxon>
        <taxon>Pseudomonadati</taxon>
        <taxon>Pseudomonadota</taxon>
        <taxon>Gammaproteobacteria</taxon>
        <taxon>Alteromonadales</taxon>
        <taxon>Alteromonadaceae</taxon>
        <taxon>Paraglaciecola</taxon>
    </lineage>
</organism>